<evidence type="ECO:0000313" key="3">
    <source>
        <dbReference type="Proteomes" id="UP000269396"/>
    </source>
</evidence>
<sequence length="62" mass="6466">MCSTLAADIKILASSAPFKSSSSTTAASALTDEEVDGDDDDDDVLEPGDVGDDELEFDRIVV</sequence>
<keyword evidence="3" id="KW-1185">Reference proteome</keyword>
<feature type="region of interest" description="Disordered" evidence="1">
    <location>
        <begin position="17"/>
        <end position="62"/>
    </location>
</feature>
<proteinExistence type="predicted"/>
<dbReference type="AlphaFoldDB" id="A0A3P8H4Y4"/>
<dbReference type="Proteomes" id="UP000269396">
    <property type="component" value="Unassembled WGS sequence"/>
</dbReference>
<gene>
    <name evidence="2" type="ORF">SMTD_LOCUS21878</name>
</gene>
<evidence type="ECO:0000256" key="1">
    <source>
        <dbReference type="SAM" id="MobiDB-lite"/>
    </source>
</evidence>
<dbReference type="EMBL" id="UZAL01048906">
    <property type="protein sequence ID" value="VDP85900.1"/>
    <property type="molecule type" value="Genomic_DNA"/>
</dbReference>
<feature type="compositionally biased region" description="Low complexity" evidence="1">
    <location>
        <begin position="17"/>
        <end position="30"/>
    </location>
</feature>
<accession>A0A3P8H4Y4</accession>
<reference evidence="2 3" key="1">
    <citation type="submission" date="2018-11" db="EMBL/GenBank/DDBJ databases">
        <authorList>
            <consortium name="Pathogen Informatics"/>
        </authorList>
    </citation>
    <scope>NUCLEOTIDE SEQUENCE [LARGE SCALE GENOMIC DNA]</scope>
    <source>
        <strain>Denwood</strain>
        <strain evidence="3">Zambia</strain>
    </source>
</reference>
<feature type="compositionally biased region" description="Acidic residues" evidence="1">
    <location>
        <begin position="31"/>
        <end position="56"/>
    </location>
</feature>
<name>A0A3P8H4Y4_9TREM</name>
<evidence type="ECO:0000313" key="2">
    <source>
        <dbReference type="EMBL" id="VDP85900.1"/>
    </source>
</evidence>
<protein>
    <submittedName>
        <fullName evidence="2">Uncharacterized protein</fullName>
    </submittedName>
</protein>
<organism evidence="2 3">
    <name type="scientific">Schistosoma mattheei</name>
    <dbReference type="NCBI Taxonomy" id="31246"/>
    <lineage>
        <taxon>Eukaryota</taxon>
        <taxon>Metazoa</taxon>
        <taxon>Spiralia</taxon>
        <taxon>Lophotrochozoa</taxon>
        <taxon>Platyhelminthes</taxon>
        <taxon>Trematoda</taxon>
        <taxon>Digenea</taxon>
        <taxon>Strigeidida</taxon>
        <taxon>Schistosomatoidea</taxon>
        <taxon>Schistosomatidae</taxon>
        <taxon>Schistosoma</taxon>
    </lineage>
</organism>